<dbReference type="CDD" id="cd04186">
    <property type="entry name" value="GT_2_like_c"/>
    <property type="match status" value="1"/>
</dbReference>
<accession>A0A3B1BI40</accession>
<gene>
    <name evidence="2" type="ORF">MNBD_NITROSPINAE01-1442</name>
</gene>
<dbReference type="GO" id="GO:0016740">
    <property type="term" value="F:transferase activity"/>
    <property type="evidence" value="ECO:0007669"/>
    <property type="project" value="UniProtKB-KW"/>
</dbReference>
<dbReference type="PANTHER" id="PTHR43179:SF7">
    <property type="entry name" value="RHAMNOSYLTRANSFERASE WBBL"/>
    <property type="match status" value="1"/>
</dbReference>
<dbReference type="Gene3D" id="3.90.550.10">
    <property type="entry name" value="Spore Coat Polysaccharide Biosynthesis Protein SpsA, Chain A"/>
    <property type="match status" value="1"/>
</dbReference>
<proteinExistence type="predicted"/>
<name>A0A3B1BI40_9ZZZZ</name>
<dbReference type="Pfam" id="PF00535">
    <property type="entry name" value="Glycos_transf_2"/>
    <property type="match status" value="1"/>
</dbReference>
<evidence type="ECO:0000259" key="1">
    <source>
        <dbReference type="Pfam" id="PF00535"/>
    </source>
</evidence>
<dbReference type="InterPro" id="IPR029044">
    <property type="entry name" value="Nucleotide-diphossugar_trans"/>
</dbReference>
<dbReference type="PANTHER" id="PTHR43179">
    <property type="entry name" value="RHAMNOSYLTRANSFERASE WBBL"/>
    <property type="match status" value="1"/>
</dbReference>
<dbReference type="SUPFAM" id="SSF53448">
    <property type="entry name" value="Nucleotide-diphospho-sugar transferases"/>
    <property type="match status" value="1"/>
</dbReference>
<dbReference type="AlphaFoldDB" id="A0A3B1BI40"/>
<dbReference type="Gene3D" id="3.40.50.720">
    <property type="entry name" value="NAD(P)-binding Rossmann-like Domain"/>
    <property type="match status" value="1"/>
</dbReference>
<dbReference type="InterPro" id="IPR001173">
    <property type="entry name" value="Glyco_trans_2-like"/>
</dbReference>
<organism evidence="2">
    <name type="scientific">hydrothermal vent metagenome</name>
    <dbReference type="NCBI Taxonomy" id="652676"/>
    <lineage>
        <taxon>unclassified sequences</taxon>
        <taxon>metagenomes</taxon>
        <taxon>ecological metagenomes</taxon>
    </lineage>
</organism>
<dbReference type="EMBL" id="UOGC01000020">
    <property type="protein sequence ID" value="VAX15752.1"/>
    <property type="molecule type" value="Genomic_DNA"/>
</dbReference>
<evidence type="ECO:0000313" key="2">
    <source>
        <dbReference type="EMBL" id="VAX15752.1"/>
    </source>
</evidence>
<keyword evidence="2" id="KW-0808">Transferase</keyword>
<reference evidence="2" key="1">
    <citation type="submission" date="2018-06" db="EMBL/GenBank/DDBJ databases">
        <authorList>
            <person name="Zhirakovskaya E."/>
        </authorList>
    </citation>
    <scope>NUCLEOTIDE SEQUENCE</scope>
</reference>
<protein>
    <submittedName>
        <fullName evidence="2">Glycosyl transferase, group 2 family</fullName>
    </submittedName>
</protein>
<sequence length="347" mass="38870">MLSIIVLGYNHADISRRCLQALAASDIPFTFEVIFVDNGSTDQTPGLASEFERCFAQFRYLKYDENLVCSHAFNVAAACATGELLLFLNNDVFVREHSVANIVDALKRNKTAGIAGAKLVYPDEKTIQHAGMAPMLWGHTINYGAGGVEDDPRFNVEKEMFAVTGAMLLIRHYLFKKVAGFEEGYVWGAEDIDLCLKVRRTGSSILYVPLAESIHEESMTLRNEKQPVPIQDNFRLYRKRWDAILRPLEKAYLDRMKELGIRKIIIFGTGSAAKALFEILTNSGFIIEQFVESTSPQDPGATFLGYRLTGPEALAHAEYDRAFVATQFYFSLEKQLPSSAIFPVLQV</sequence>
<feature type="domain" description="Glycosyltransferase 2-like" evidence="1">
    <location>
        <begin position="3"/>
        <end position="175"/>
    </location>
</feature>